<dbReference type="Proteomes" id="UP001466331">
    <property type="component" value="Unassembled WGS sequence"/>
</dbReference>
<organism evidence="3 4">
    <name type="scientific">Rarispira pelagica</name>
    <dbReference type="NCBI Taxonomy" id="3141764"/>
    <lineage>
        <taxon>Bacteria</taxon>
        <taxon>Pseudomonadati</taxon>
        <taxon>Spirochaetota</taxon>
        <taxon>Spirochaetia</taxon>
        <taxon>Winmispirales</taxon>
        <taxon>Winmispiraceae</taxon>
        <taxon>Rarispira</taxon>
    </lineage>
</organism>
<feature type="compositionally biased region" description="Basic and acidic residues" evidence="1">
    <location>
        <begin position="47"/>
        <end position="60"/>
    </location>
</feature>
<keyword evidence="3" id="KW-0966">Cell projection</keyword>
<dbReference type="RefSeq" id="WP_420070109.1">
    <property type="nucleotide sequence ID" value="NZ_JBCHKQ010000004.1"/>
</dbReference>
<dbReference type="EMBL" id="JBCHKQ010000004">
    <property type="protein sequence ID" value="MEM5948658.1"/>
    <property type="molecule type" value="Genomic_DNA"/>
</dbReference>
<evidence type="ECO:0000313" key="3">
    <source>
        <dbReference type="EMBL" id="MEM5948658.1"/>
    </source>
</evidence>
<gene>
    <name evidence="3" type="ORF">WKV44_08895</name>
</gene>
<evidence type="ECO:0000313" key="4">
    <source>
        <dbReference type="Proteomes" id="UP001466331"/>
    </source>
</evidence>
<comment type="caution">
    <text evidence="3">The sequence shown here is derived from an EMBL/GenBank/DDBJ whole genome shotgun (WGS) entry which is preliminary data.</text>
</comment>
<feature type="region of interest" description="Disordered" evidence="1">
    <location>
        <begin position="47"/>
        <end position="124"/>
    </location>
</feature>
<sequence>MVVTIGKPDFATDFIGERRANDKKNDIFIDNQDFQKYLDNAKIDNSRENFNDKINSDSKNDATSALETKDAERDIKDDENIKNPDEKNIKQYKFSSEEINKHTKEKDNKNIADKKTKQEKVSNKRTVLSDKVVKDGDIKKSKEKTKRVFNQNILQDEVENKKKTKKSASELATTVFIDISDKKSSLTKSDYIVVDKSSIKNEAPKVESLSGDKKKLKTQPSINISLIDKRSKNKTETVSVDISKVKKELANNVKHSSDDGVTDKIKVSFTDMSKADMTMGDVKPHNMDSVPEARTKLLETLKESGNADIVRQAKIILQDNDKGEINLVLRPKSLGRVKISLSLADGSISGKILVQNMFVKEIFQQNVHDLVANFREQGFSIANLNVGVEDGNSDNYNENRSENSDSGNIRIIEKDKLDHAVPLADVIREKTMSIDLVV</sequence>
<feature type="compositionally biased region" description="Basic and acidic residues" evidence="1">
    <location>
        <begin position="67"/>
        <end position="124"/>
    </location>
</feature>
<dbReference type="InterPro" id="IPR038610">
    <property type="entry name" value="FliK-like_C_sf"/>
</dbReference>
<evidence type="ECO:0000259" key="2">
    <source>
        <dbReference type="Pfam" id="PF02120"/>
    </source>
</evidence>
<dbReference type="Gene3D" id="3.30.750.140">
    <property type="match status" value="1"/>
</dbReference>
<evidence type="ECO:0000256" key="1">
    <source>
        <dbReference type="SAM" id="MobiDB-lite"/>
    </source>
</evidence>
<dbReference type="Pfam" id="PF02120">
    <property type="entry name" value="Flg_hook"/>
    <property type="match status" value="1"/>
</dbReference>
<feature type="domain" description="Flagellar hook-length control protein-like C-terminal" evidence="2">
    <location>
        <begin position="317"/>
        <end position="393"/>
    </location>
</feature>
<dbReference type="CDD" id="cd17470">
    <property type="entry name" value="T3SS_Flik_C"/>
    <property type="match status" value="1"/>
</dbReference>
<keyword evidence="4" id="KW-1185">Reference proteome</keyword>
<name>A0ABU9UDB2_9SPIR</name>
<keyword evidence="3" id="KW-0282">Flagellum</keyword>
<protein>
    <submittedName>
        <fullName evidence="3">Flagellar hook-length control protein FliK</fullName>
    </submittedName>
</protein>
<keyword evidence="3" id="KW-0969">Cilium</keyword>
<dbReference type="InterPro" id="IPR021136">
    <property type="entry name" value="Flagellar_hook_control-like_C"/>
</dbReference>
<reference evidence="3 4" key="1">
    <citation type="submission" date="2024-03" db="EMBL/GenBank/DDBJ databases">
        <title>Ignisphaera cupida sp. nov., a hyperthermophilic hydrolytic archaeon from a hot spring of Kamchatka, and proposal of Ignisphaeraceae fam. nov.</title>
        <authorList>
            <person name="Podosokorskaya O.A."/>
            <person name="Elcheninov A.G."/>
            <person name="Maltseva A.I."/>
            <person name="Zayulina K.S."/>
            <person name="Novikov A."/>
            <person name="Merkel A.Y."/>
        </authorList>
    </citation>
    <scope>NUCLEOTIDE SEQUENCE [LARGE SCALE GENOMIC DNA]</scope>
    <source>
        <strain evidence="3 4">38H-sp</strain>
    </source>
</reference>
<accession>A0ABU9UDB2</accession>
<proteinExistence type="predicted"/>